<dbReference type="Proteomes" id="UP000051639">
    <property type="component" value="Unassembled WGS sequence"/>
</dbReference>
<name>A0A0R2H4S8_9LACO</name>
<evidence type="ECO:0000313" key="1">
    <source>
        <dbReference type="EMBL" id="KRN45100.1"/>
    </source>
</evidence>
<dbReference type="EMBL" id="JQBA01000006">
    <property type="protein sequence ID" value="KRN45100.1"/>
    <property type="molecule type" value="Genomic_DNA"/>
</dbReference>
<sequence>MPKNYVPKLDHKVRFGSVTTSLTTRLFPIDGGWRVCTFFTKSGEFGVKNCTF</sequence>
<keyword evidence="2" id="KW-1185">Reference proteome</keyword>
<accession>A0A0R2H4S8</accession>
<protein>
    <submittedName>
        <fullName evidence="1">Uncharacterized protein</fullName>
    </submittedName>
</protein>
<evidence type="ECO:0000313" key="2">
    <source>
        <dbReference type="Proteomes" id="UP000051639"/>
    </source>
</evidence>
<dbReference type="AlphaFoldDB" id="A0A0R2H4S8"/>
<organism evidence="1 2">
    <name type="scientific">Limosilactobacillus ingluviei</name>
    <dbReference type="NCBI Taxonomy" id="148604"/>
    <lineage>
        <taxon>Bacteria</taxon>
        <taxon>Bacillati</taxon>
        <taxon>Bacillota</taxon>
        <taxon>Bacilli</taxon>
        <taxon>Lactobacillales</taxon>
        <taxon>Lactobacillaceae</taxon>
        <taxon>Limosilactobacillus</taxon>
    </lineage>
</organism>
<gene>
    <name evidence="1" type="ORF">IV41_GL001758</name>
</gene>
<comment type="caution">
    <text evidence="1">The sequence shown here is derived from an EMBL/GenBank/DDBJ whole genome shotgun (WGS) entry which is preliminary data.</text>
</comment>
<proteinExistence type="predicted"/>
<reference evidence="1 2" key="1">
    <citation type="journal article" date="2015" name="Genome Announc.">
        <title>Expanding the biotechnology potential of lactobacilli through comparative genomics of 213 strains and associated genera.</title>
        <authorList>
            <person name="Sun Z."/>
            <person name="Harris H.M."/>
            <person name="McCann A."/>
            <person name="Guo C."/>
            <person name="Argimon S."/>
            <person name="Zhang W."/>
            <person name="Yang X."/>
            <person name="Jeffery I.B."/>
            <person name="Cooney J.C."/>
            <person name="Kagawa T.F."/>
            <person name="Liu W."/>
            <person name="Song Y."/>
            <person name="Salvetti E."/>
            <person name="Wrobel A."/>
            <person name="Rasinkangas P."/>
            <person name="Parkhill J."/>
            <person name="Rea M.C."/>
            <person name="O'Sullivan O."/>
            <person name="Ritari J."/>
            <person name="Douillard F.P."/>
            <person name="Paul Ross R."/>
            <person name="Yang R."/>
            <person name="Briner A.E."/>
            <person name="Felis G.E."/>
            <person name="de Vos W.M."/>
            <person name="Barrangou R."/>
            <person name="Klaenhammer T.R."/>
            <person name="Caufield P.W."/>
            <person name="Cui Y."/>
            <person name="Zhang H."/>
            <person name="O'Toole P.W."/>
        </authorList>
    </citation>
    <scope>NUCLEOTIDE SEQUENCE [LARGE SCALE GENOMIC DNA]</scope>
    <source>
        <strain evidence="1 2">DSM 14792</strain>
    </source>
</reference>